<evidence type="ECO:0000256" key="3">
    <source>
        <dbReference type="ARBA" id="ARBA00004174"/>
    </source>
</evidence>
<comment type="similarity">
    <text evidence="5 15">Belongs to the cytochrome P450 family.</text>
</comment>
<evidence type="ECO:0000256" key="4">
    <source>
        <dbReference type="ARBA" id="ARBA00004406"/>
    </source>
</evidence>
<dbReference type="AlphaFoldDB" id="A0AAE1GBV7"/>
<dbReference type="InterPro" id="IPR036396">
    <property type="entry name" value="Cyt_P450_sf"/>
</dbReference>
<evidence type="ECO:0000256" key="10">
    <source>
        <dbReference type="ARBA" id="ARBA00023002"/>
    </source>
</evidence>
<comment type="cofactor">
    <cofactor evidence="1 14">
        <name>heme</name>
        <dbReference type="ChEBI" id="CHEBI:30413"/>
    </cofactor>
</comment>
<feature type="binding site" description="axial binding residue" evidence="14">
    <location>
        <position position="466"/>
    </location>
    <ligand>
        <name>heme</name>
        <dbReference type="ChEBI" id="CHEBI:30413"/>
    </ligand>
    <ligandPart>
        <name>Fe</name>
        <dbReference type="ChEBI" id="CHEBI:18248"/>
    </ligandPart>
</feature>
<dbReference type="PRINTS" id="PR00463">
    <property type="entry name" value="EP450I"/>
</dbReference>
<keyword evidence="8" id="KW-0256">Endoplasmic reticulum</keyword>
<evidence type="ECO:0008006" key="20">
    <source>
        <dbReference type="Google" id="ProtNLM"/>
    </source>
</evidence>
<evidence type="ECO:0000256" key="13">
    <source>
        <dbReference type="ARBA" id="ARBA00023136"/>
    </source>
</evidence>
<keyword evidence="6 14" id="KW-0349">Heme</keyword>
<keyword evidence="9" id="KW-0492">Microsome</keyword>
<dbReference type="GO" id="GO:0005789">
    <property type="term" value="C:endoplasmic reticulum membrane"/>
    <property type="evidence" value="ECO:0007669"/>
    <property type="project" value="UniProtKB-SubCell"/>
</dbReference>
<feature type="chain" id="PRO_5042270891" description="Cytochrome P450" evidence="17">
    <location>
        <begin position="22"/>
        <end position="519"/>
    </location>
</feature>
<dbReference type="GO" id="GO:0020037">
    <property type="term" value="F:heme binding"/>
    <property type="evidence" value="ECO:0007669"/>
    <property type="project" value="InterPro"/>
</dbReference>
<comment type="function">
    <text evidence="2">May be involved in the metabolism of insect hormones and in the breakdown of synthetic insecticides.</text>
</comment>
<evidence type="ECO:0000313" key="18">
    <source>
        <dbReference type="EMBL" id="KAK3888977.1"/>
    </source>
</evidence>
<proteinExistence type="inferred from homology"/>
<organism evidence="18 19">
    <name type="scientific">Petrolisthes cinctipes</name>
    <name type="common">Flat porcelain crab</name>
    <dbReference type="NCBI Taxonomy" id="88211"/>
    <lineage>
        <taxon>Eukaryota</taxon>
        <taxon>Metazoa</taxon>
        <taxon>Ecdysozoa</taxon>
        <taxon>Arthropoda</taxon>
        <taxon>Crustacea</taxon>
        <taxon>Multicrustacea</taxon>
        <taxon>Malacostraca</taxon>
        <taxon>Eumalacostraca</taxon>
        <taxon>Eucarida</taxon>
        <taxon>Decapoda</taxon>
        <taxon>Pleocyemata</taxon>
        <taxon>Anomura</taxon>
        <taxon>Galatheoidea</taxon>
        <taxon>Porcellanidae</taxon>
        <taxon>Petrolisthes</taxon>
    </lineage>
</organism>
<protein>
    <recommendedName>
        <fullName evidence="20">Cytochrome P450</fullName>
    </recommendedName>
</protein>
<evidence type="ECO:0000256" key="11">
    <source>
        <dbReference type="ARBA" id="ARBA00023004"/>
    </source>
</evidence>
<keyword evidence="7 14" id="KW-0479">Metal-binding</keyword>
<evidence type="ECO:0000256" key="14">
    <source>
        <dbReference type="PIRSR" id="PIRSR602401-1"/>
    </source>
</evidence>
<dbReference type="GO" id="GO:0005506">
    <property type="term" value="F:iron ion binding"/>
    <property type="evidence" value="ECO:0007669"/>
    <property type="project" value="InterPro"/>
</dbReference>
<reference evidence="18" key="1">
    <citation type="submission" date="2023-10" db="EMBL/GenBank/DDBJ databases">
        <title>Genome assemblies of two species of porcelain crab, Petrolisthes cinctipes and Petrolisthes manimaculis (Anomura: Porcellanidae).</title>
        <authorList>
            <person name="Angst P."/>
        </authorList>
    </citation>
    <scope>NUCLEOTIDE SEQUENCE</scope>
    <source>
        <strain evidence="18">PB745_01</strain>
        <tissue evidence="18">Gill</tissue>
    </source>
</reference>
<evidence type="ECO:0000256" key="16">
    <source>
        <dbReference type="SAM" id="MobiDB-lite"/>
    </source>
</evidence>
<dbReference type="SUPFAM" id="SSF48264">
    <property type="entry name" value="Cytochrome P450"/>
    <property type="match status" value="1"/>
</dbReference>
<feature type="region of interest" description="Disordered" evidence="16">
    <location>
        <begin position="33"/>
        <end position="58"/>
    </location>
</feature>
<feature type="signal peptide" evidence="17">
    <location>
        <begin position="1"/>
        <end position="21"/>
    </location>
</feature>
<dbReference type="GO" id="GO:0004497">
    <property type="term" value="F:monooxygenase activity"/>
    <property type="evidence" value="ECO:0007669"/>
    <property type="project" value="UniProtKB-KW"/>
</dbReference>
<comment type="caution">
    <text evidence="18">The sequence shown here is derived from an EMBL/GenBank/DDBJ whole genome shotgun (WGS) entry which is preliminary data.</text>
</comment>
<evidence type="ECO:0000256" key="6">
    <source>
        <dbReference type="ARBA" id="ARBA00022617"/>
    </source>
</evidence>
<dbReference type="EMBL" id="JAWQEG010000511">
    <property type="protein sequence ID" value="KAK3888977.1"/>
    <property type="molecule type" value="Genomic_DNA"/>
</dbReference>
<dbReference type="FunFam" id="1.10.630.10:FF:000238">
    <property type="entry name" value="Cytochrome P450 2A6"/>
    <property type="match status" value="1"/>
</dbReference>
<evidence type="ECO:0000313" key="19">
    <source>
        <dbReference type="Proteomes" id="UP001286313"/>
    </source>
</evidence>
<dbReference type="InterPro" id="IPR002401">
    <property type="entry name" value="Cyt_P450_E_grp-I"/>
</dbReference>
<keyword evidence="10 15" id="KW-0560">Oxidoreductase</keyword>
<evidence type="ECO:0000256" key="5">
    <source>
        <dbReference type="ARBA" id="ARBA00010617"/>
    </source>
</evidence>
<sequence>MVFMLAPATIVLLMMVLVAVAVQETVRRRRKLKQQFVQQSTSTSTSSDDLEIAKPKLPPGPTPLPFIGNLLNLSKYEKNPYDGFSQLGKKFGPVYSLMMGSTPAVVINTWDTIKEVLITKGNMFDSRPDIPRFGLYFGGDRQHSLALCDWSEHQKRRMTLARSFLMFKGHEECFQAFKENVQSEMPTLTAEIDSKLNHPIKTKKLLSYCAMNIFSGYMCSKKFQYSEENFKDVVKNFDFIFSDINNGHPTDFLPGLQPFFSSYFNKIKAKTQGIRKFFLDNICKEKLEKLRNDPSNITDLVDACFANLVAENKSDKWDFETILYILEDLLGGSAAISNIVMRFLGYILQNPEALATLREEIDSKIGRDRAPTLEDRHNMPYSQAVLYEVLRLTSSPIVPHVATENATIGGYYVEKGSLIFLNNYEMNLSADLWQEPLKFNPNRFLVEGNLKKPAHFIPFSTGKRACIGSKVVANTTFVVITTLLQRYDISLPEGVTPELPRGKISLDWNPYELIFSLRE</sequence>
<comment type="subcellular location">
    <subcellularLocation>
        <location evidence="4">Endoplasmic reticulum membrane</location>
        <topology evidence="4">Peripheral membrane protein</topology>
    </subcellularLocation>
    <subcellularLocation>
        <location evidence="3">Microsome membrane</location>
        <topology evidence="3">Peripheral membrane protein</topology>
    </subcellularLocation>
</comment>
<dbReference type="PROSITE" id="PS00086">
    <property type="entry name" value="CYTOCHROME_P450"/>
    <property type="match status" value="1"/>
</dbReference>
<accession>A0AAE1GBV7</accession>
<evidence type="ECO:0000256" key="12">
    <source>
        <dbReference type="ARBA" id="ARBA00023033"/>
    </source>
</evidence>
<evidence type="ECO:0000256" key="2">
    <source>
        <dbReference type="ARBA" id="ARBA00003690"/>
    </source>
</evidence>
<keyword evidence="19" id="KW-1185">Reference proteome</keyword>
<keyword evidence="13" id="KW-0472">Membrane</keyword>
<dbReference type="CDD" id="cd20617">
    <property type="entry name" value="CYP1_2-like"/>
    <property type="match status" value="1"/>
</dbReference>
<keyword evidence="11 14" id="KW-0408">Iron</keyword>
<name>A0AAE1GBV7_PETCI</name>
<evidence type="ECO:0000256" key="15">
    <source>
        <dbReference type="RuleBase" id="RU000461"/>
    </source>
</evidence>
<evidence type="ECO:0000256" key="17">
    <source>
        <dbReference type="SAM" id="SignalP"/>
    </source>
</evidence>
<keyword evidence="17" id="KW-0732">Signal</keyword>
<keyword evidence="12 15" id="KW-0503">Monooxygenase</keyword>
<dbReference type="PRINTS" id="PR00385">
    <property type="entry name" value="P450"/>
</dbReference>
<dbReference type="Proteomes" id="UP001286313">
    <property type="component" value="Unassembled WGS sequence"/>
</dbReference>
<dbReference type="InterPro" id="IPR001128">
    <property type="entry name" value="Cyt_P450"/>
</dbReference>
<evidence type="ECO:0000256" key="7">
    <source>
        <dbReference type="ARBA" id="ARBA00022723"/>
    </source>
</evidence>
<dbReference type="PANTHER" id="PTHR24303:SF31">
    <property type="entry name" value="CYTOCHROME P450 307A1-RELATED"/>
    <property type="match status" value="1"/>
</dbReference>
<dbReference type="Pfam" id="PF00067">
    <property type="entry name" value="p450"/>
    <property type="match status" value="1"/>
</dbReference>
<evidence type="ECO:0000256" key="1">
    <source>
        <dbReference type="ARBA" id="ARBA00001971"/>
    </source>
</evidence>
<dbReference type="PANTHER" id="PTHR24303">
    <property type="entry name" value="HEME-BINDING MONOOXYGENASE FAMILY"/>
    <property type="match status" value="1"/>
</dbReference>
<evidence type="ECO:0000256" key="8">
    <source>
        <dbReference type="ARBA" id="ARBA00022824"/>
    </source>
</evidence>
<dbReference type="Gene3D" id="1.10.630.10">
    <property type="entry name" value="Cytochrome P450"/>
    <property type="match status" value="1"/>
</dbReference>
<dbReference type="GO" id="GO:0016705">
    <property type="term" value="F:oxidoreductase activity, acting on paired donors, with incorporation or reduction of molecular oxygen"/>
    <property type="evidence" value="ECO:0007669"/>
    <property type="project" value="InterPro"/>
</dbReference>
<gene>
    <name evidence="18" type="ORF">Pcinc_007000</name>
</gene>
<evidence type="ECO:0000256" key="9">
    <source>
        <dbReference type="ARBA" id="ARBA00022848"/>
    </source>
</evidence>
<dbReference type="InterPro" id="IPR017972">
    <property type="entry name" value="Cyt_P450_CS"/>
</dbReference>